<accession>A0A840D280</accession>
<dbReference type="AlphaFoldDB" id="A0A840D280"/>
<reference evidence="2" key="1">
    <citation type="submission" date="2020-08" db="EMBL/GenBank/DDBJ databases">
        <title>Genomic Encyclopedia of Type Strains, Phase IV (KMG-IV): sequencing the most valuable type-strain genomes for metagenomic binning, comparative biology and taxonomic classification.</title>
        <authorList>
            <person name="Goeker M."/>
        </authorList>
    </citation>
    <scope>NUCLEOTIDE SEQUENCE [LARGE SCALE GENOMIC DNA]</scope>
    <source>
        <strain evidence="2">DSM 105720</strain>
    </source>
</reference>
<proteinExistence type="predicted"/>
<evidence type="ECO:0000313" key="2">
    <source>
        <dbReference type="EMBL" id="MBB4044518.1"/>
    </source>
</evidence>
<sequence length="112" mass="13129">MKKKNCFRITLHVIGGIVIMALFVAAIMGLWNLLIPAITGWSCINYWQALGLAVLFRLLTGHFGGHFGRHFGHRGRHRHLHERMHGMSREERKEFIMKRLNRFSDEQANYEE</sequence>
<keyword evidence="1" id="KW-0472">Membrane</keyword>
<evidence type="ECO:0000313" key="3">
    <source>
        <dbReference type="Proteomes" id="UP000560658"/>
    </source>
</evidence>
<keyword evidence="3" id="KW-1185">Reference proteome</keyword>
<feature type="transmembrane region" description="Helical" evidence="1">
    <location>
        <begin position="12"/>
        <end position="34"/>
    </location>
</feature>
<gene>
    <name evidence="2" type="ORF">GGR06_002313</name>
</gene>
<evidence type="ECO:0000256" key="1">
    <source>
        <dbReference type="SAM" id="Phobius"/>
    </source>
</evidence>
<dbReference type="Proteomes" id="UP000560658">
    <property type="component" value="Unassembled WGS sequence"/>
</dbReference>
<keyword evidence="1" id="KW-0812">Transmembrane</keyword>
<protein>
    <submittedName>
        <fullName evidence="2">Sterol desaturase/sphingolipid hydroxylase (Fatty acid hydroxylase superfamily)</fullName>
    </submittedName>
</protein>
<keyword evidence="1" id="KW-1133">Transmembrane helix</keyword>
<comment type="caution">
    <text evidence="2">The sequence shown here is derived from an EMBL/GenBank/DDBJ whole genome shotgun (WGS) entry which is preliminary data.</text>
</comment>
<dbReference type="EMBL" id="JACIER010000009">
    <property type="protein sequence ID" value="MBB4044518.1"/>
    <property type="molecule type" value="Genomic_DNA"/>
</dbReference>
<dbReference type="RefSeq" id="WP_183208697.1">
    <property type="nucleotide sequence ID" value="NZ_JACIER010000009.1"/>
</dbReference>
<organism evidence="2 3">
    <name type="scientific">Bacteroides reticulotermitis</name>
    <dbReference type="NCBI Taxonomy" id="1133319"/>
    <lineage>
        <taxon>Bacteria</taxon>
        <taxon>Pseudomonadati</taxon>
        <taxon>Bacteroidota</taxon>
        <taxon>Bacteroidia</taxon>
        <taxon>Bacteroidales</taxon>
        <taxon>Bacteroidaceae</taxon>
        <taxon>Bacteroides</taxon>
    </lineage>
</organism>
<feature type="transmembrane region" description="Helical" evidence="1">
    <location>
        <begin position="46"/>
        <end position="68"/>
    </location>
</feature>
<name>A0A840D280_9BACE</name>